<comment type="similarity">
    <text evidence="10">Belongs to the glycosyltransferase 28 family. MurG subfamily.</text>
</comment>
<dbReference type="RefSeq" id="WP_195718156.1">
    <property type="nucleotide sequence ID" value="NZ_CP064056.1"/>
</dbReference>
<reference evidence="13 14" key="1">
    <citation type="submission" date="2020-10" db="EMBL/GenBank/DDBJ databases">
        <title>Closed genome sequences of Staphylococcus lloydii sp. nov. and Staphylococcus durrellii sp. nov. Isolated from Captive Fruit Bats (Pteropus livingstonii).</title>
        <authorList>
            <person name="Fountain K."/>
        </authorList>
    </citation>
    <scope>NUCLEOTIDE SEQUENCE [LARGE SCALE GENOMIC DNA]</scope>
    <source>
        <strain evidence="13 14">23_2_7_LY</strain>
    </source>
</reference>
<dbReference type="GO" id="GO:0050511">
    <property type="term" value="F:undecaprenyldiphospho-muramoylpentapeptide beta-N-acetylglucosaminyltransferase activity"/>
    <property type="evidence" value="ECO:0007669"/>
    <property type="project" value="UniProtKB-UniRule"/>
</dbReference>
<keyword evidence="5 10" id="KW-0133">Cell shape</keyword>
<dbReference type="NCBIfam" id="TIGR01133">
    <property type="entry name" value="murG"/>
    <property type="match status" value="1"/>
</dbReference>
<evidence type="ECO:0000259" key="11">
    <source>
        <dbReference type="Pfam" id="PF03033"/>
    </source>
</evidence>
<dbReference type="InterPro" id="IPR006009">
    <property type="entry name" value="GlcNAc_MurG"/>
</dbReference>
<dbReference type="UniPathway" id="UPA00219"/>
<evidence type="ECO:0000256" key="3">
    <source>
        <dbReference type="ARBA" id="ARBA00022676"/>
    </source>
</evidence>
<feature type="binding site" evidence="10">
    <location>
        <position position="196"/>
    </location>
    <ligand>
        <name>UDP-N-acetyl-alpha-D-glucosamine</name>
        <dbReference type="ChEBI" id="CHEBI:57705"/>
    </ligand>
</feature>
<dbReference type="GO" id="GO:0005975">
    <property type="term" value="P:carbohydrate metabolic process"/>
    <property type="evidence" value="ECO:0007669"/>
    <property type="project" value="InterPro"/>
</dbReference>
<feature type="domain" description="Glycosyltransferase family 28 N-terminal" evidence="11">
    <location>
        <begin position="4"/>
        <end position="144"/>
    </location>
</feature>
<feature type="binding site" evidence="10">
    <location>
        <position position="291"/>
    </location>
    <ligand>
        <name>UDP-N-acetyl-alpha-D-glucosamine</name>
        <dbReference type="ChEBI" id="CHEBI:57705"/>
    </ligand>
</feature>
<dbReference type="GO" id="GO:0071555">
    <property type="term" value="P:cell wall organization"/>
    <property type="evidence" value="ECO:0007669"/>
    <property type="project" value="UniProtKB-KW"/>
</dbReference>
<evidence type="ECO:0000256" key="6">
    <source>
        <dbReference type="ARBA" id="ARBA00022984"/>
    </source>
</evidence>
<evidence type="ECO:0000256" key="9">
    <source>
        <dbReference type="ARBA" id="ARBA00023316"/>
    </source>
</evidence>
<evidence type="ECO:0000259" key="12">
    <source>
        <dbReference type="Pfam" id="PF04101"/>
    </source>
</evidence>
<name>A0A7T1F8Y5_9STAP</name>
<evidence type="ECO:0000256" key="1">
    <source>
        <dbReference type="ARBA" id="ARBA00022475"/>
    </source>
</evidence>
<proteinExistence type="inferred from homology"/>
<keyword evidence="4 10" id="KW-0808">Transferase</keyword>
<dbReference type="PANTHER" id="PTHR21015">
    <property type="entry name" value="UDP-N-ACETYLGLUCOSAMINE--N-ACETYLMURAMYL-(PENTAPEPTIDE) PYROPHOSPHORYL-UNDECAPRENOL N-ACETYLGLUCOSAMINE TRANSFERASE 1"/>
    <property type="match status" value="1"/>
</dbReference>
<protein>
    <recommendedName>
        <fullName evidence="10">UDP-N-acetylglucosamine--N-acetylmuramyl-(pentapeptide) pyrophosphoryl-undecaprenol N-acetylglucosamine transferase</fullName>
        <ecNumber evidence="10">2.4.1.227</ecNumber>
    </recommendedName>
    <alternativeName>
        <fullName evidence="10">Undecaprenyl-PP-MurNAc-pentapeptide-UDPGlcNAc GlcNAc transferase</fullName>
    </alternativeName>
</protein>
<keyword evidence="3 10" id="KW-0328">Glycosyltransferase</keyword>
<dbReference type="SUPFAM" id="SSF53756">
    <property type="entry name" value="UDP-Glycosyltransferase/glycogen phosphorylase"/>
    <property type="match status" value="1"/>
</dbReference>
<dbReference type="EC" id="2.4.1.227" evidence="10"/>
<keyword evidence="7 10" id="KW-0472">Membrane</keyword>
<feature type="domain" description="Glycosyl transferase family 28 C-terminal" evidence="12">
    <location>
        <begin position="189"/>
        <end position="337"/>
    </location>
</feature>
<evidence type="ECO:0000256" key="8">
    <source>
        <dbReference type="ARBA" id="ARBA00023306"/>
    </source>
</evidence>
<evidence type="ECO:0000313" key="13">
    <source>
        <dbReference type="EMBL" id="QPM74110.1"/>
    </source>
</evidence>
<dbReference type="GO" id="GO:0051301">
    <property type="term" value="P:cell division"/>
    <property type="evidence" value="ECO:0007669"/>
    <property type="project" value="UniProtKB-KW"/>
</dbReference>
<dbReference type="KEGG" id="sllo:ISP08_07055"/>
<gene>
    <name evidence="10" type="primary">murG</name>
    <name evidence="13" type="ORF">ISP08_07055</name>
</gene>
<comment type="pathway">
    <text evidence="10">Cell wall biogenesis; peptidoglycan biosynthesis.</text>
</comment>
<keyword evidence="9 10" id="KW-0961">Cell wall biogenesis/degradation</keyword>
<evidence type="ECO:0000256" key="7">
    <source>
        <dbReference type="ARBA" id="ARBA00023136"/>
    </source>
</evidence>
<keyword evidence="14" id="KW-1185">Reference proteome</keyword>
<comment type="catalytic activity">
    <reaction evidence="10">
        <text>Mur2Ac(oyl-L-Ala-gamma-D-Glu-L-Lys-D-Ala-D-Ala)-di-trans,octa-cis-undecaprenyl diphosphate + UDP-N-acetyl-alpha-D-glucosamine = beta-D-GlcNAc-(1-&gt;4)-Mur2Ac(oyl-L-Ala-gamma-D-Glu-L-Lys-D-Ala-D-Ala)-di-trans,octa-cis-undecaprenyl diphosphate + UDP + H(+)</text>
        <dbReference type="Rhea" id="RHEA:23192"/>
        <dbReference type="ChEBI" id="CHEBI:15378"/>
        <dbReference type="ChEBI" id="CHEBI:57705"/>
        <dbReference type="ChEBI" id="CHEBI:58223"/>
        <dbReference type="ChEBI" id="CHEBI:60032"/>
        <dbReference type="ChEBI" id="CHEBI:60033"/>
        <dbReference type="EC" id="2.4.1.227"/>
    </reaction>
</comment>
<keyword evidence="8 10" id="KW-0131">Cell cycle</keyword>
<organism evidence="13 14">
    <name type="scientific">Staphylococcus lloydii</name>
    <dbReference type="NCBI Taxonomy" id="2781774"/>
    <lineage>
        <taxon>Bacteria</taxon>
        <taxon>Bacillati</taxon>
        <taxon>Bacillota</taxon>
        <taxon>Bacilli</taxon>
        <taxon>Bacillales</taxon>
        <taxon>Staphylococcaceae</taxon>
        <taxon>Staphylococcus</taxon>
    </lineage>
</organism>
<dbReference type="NCBIfam" id="NF009102">
    <property type="entry name" value="PRK12446.1"/>
    <property type="match status" value="1"/>
</dbReference>
<keyword evidence="1 10" id="KW-1003">Cell membrane</keyword>
<dbReference type="CDD" id="cd03785">
    <property type="entry name" value="GT28_MurG"/>
    <property type="match status" value="1"/>
</dbReference>
<evidence type="ECO:0000256" key="10">
    <source>
        <dbReference type="HAMAP-Rule" id="MF_00033"/>
    </source>
</evidence>
<dbReference type="Proteomes" id="UP000594455">
    <property type="component" value="Chromosome"/>
</dbReference>
<dbReference type="PANTHER" id="PTHR21015:SF27">
    <property type="entry name" value="UDP-N-ACETYLGLUCOSAMINE--N-ACETYLMURAMYL-(PENTAPEPTIDE) PYROPHOSPHORYL-UNDECAPRENOL N-ACETYLGLUCOSAMINE TRANSFERASE"/>
    <property type="match status" value="1"/>
</dbReference>
<evidence type="ECO:0000256" key="5">
    <source>
        <dbReference type="ARBA" id="ARBA00022960"/>
    </source>
</evidence>
<comment type="subcellular location">
    <subcellularLocation>
        <location evidence="10">Cell membrane</location>
        <topology evidence="10">Peripheral membrane protein</topology>
        <orientation evidence="10">Cytoplasmic side</orientation>
    </subcellularLocation>
</comment>
<dbReference type="Pfam" id="PF04101">
    <property type="entry name" value="Glyco_tran_28_C"/>
    <property type="match status" value="1"/>
</dbReference>
<dbReference type="Gene3D" id="3.40.50.2000">
    <property type="entry name" value="Glycogen Phosphorylase B"/>
    <property type="match status" value="2"/>
</dbReference>
<comment type="function">
    <text evidence="10">Cell wall formation. Catalyzes the transfer of a GlcNAc subunit on undecaprenyl-pyrophosphoryl-MurNAc-pentapeptide (lipid intermediate I) to form undecaprenyl-pyrophosphoryl-MurNAc-(pentapeptide)GlcNAc (lipid intermediate II).</text>
</comment>
<dbReference type="Pfam" id="PF03033">
    <property type="entry name" value="Glyco_transf_28"/>
    <property type="match status" value="1"/>
</dbReference>
<dbReference type="EMBL" id="CP064056">
    <property type="protein sequence ID" value="QPM74110.1"/>
    <property type="molecule type" value="Genomic_DNA"/>
</dbReference>
<evidence type="ECO:0000256" key="4">
    <source>
        <dbReference type="ARBA" id="ARBA00022679"/>
    </source>
</evidence>
<keyword evidence="6 10" id="KW-0573">Peptidoglycan synthesis</keyword>
<dbReference type="InterPro" id="IPR004276">
    <property type="entry name" value="GlycoTrans_28_N"/>
</dbReference>
<evidence type="ECO:0000313" key="14">
    <source>
        <dbReference type="Proteomes" id="UP000594455"/>
    </source>
</evidence>
<dbReference type="GO" id="GO:0008360">
    <property type="term" value="P:regulation of cell shape"/>
    <property type="evidence" value="ECO:0007669"/>
    <property type="project" value="UniProtKB-KW"/>
</dbReference>
<keyword evidence="2 10" id="KW-0132">Cell division</keyword>
<accession>A0A7T1F8Y5</accession>
<sequence>MSKIAFTGGGTVGHVSVNLSLIPTAIEQGHEAFYIGSKNGIEKEMIASQLPNITYHSISSGKLRRYISLENIKDVFKVLKGILDARKVLKKEKPDLLFSKGGFVSVPVVIAARSLKIPTIIHESDLTPGLANKIALKFAKKIYTTFEDTVKYLPQDKADFVGATVREDLKSGNKSRGYQLTNFSNDKKVLLVMGGSLGSRKLNEIIRGNLDGLLKTYQIIHLTGKGLLDEKLQDREGYSQFEFVKDDLTDLLAITDTVISRAGANAIYEFLSLKIPMLLIPLGLDQSRGDQIDNAKNFAKKGFGSYIMEDELTEDKLAKQLIDIENNRDTIIEQMNSYKESYTRHDLFDKIITDALQ</sequence>
<comment type="caution">
    <text evidence="10">Lacks conserved residue(s) required for the propagation of feature annotation.</text>
</comment>
<evidence type="ECO:0000256" key="2">
    <source>
        <dbReference type="ARBA" id="ARBA00022618"/>
    </source>
</evidence>
<dbReference type="GO" id="GO:0009252">
    <property type="term" value="P:peptidoglycan biosynthetic process"/>
    <property type="evidence" value="ECO:0007669"/>
    <property type="project" value="UniProtKB-UniRule"/>
</dbReference>
<dbReference type="GO" id="GO:0005886">
    <property type="term" value="C:plasma membrane"/>
    <property type="evidence" value="ECO:0007669"/>
    <property type="project" value="UniProtKB-SubCell"/>
</dbReference>
<dbReference type="InterPro" id="IPR007235">
    <property type="entry name" value="Glyco_trans_28_C"/>
</dbReference>
<dbReference type="HAMAP" id="MF_00033">
    <property type="entry name" value="MurG"/>
    <property type="match status" value="1"/>
</dbReference>
<feature type="binding site" evidence="10">
    <location>
        <position position="166"/>
    </location>
    <ligand>
        <name>UDP-N-acetyl-alpha-D-glucosamine</name>
        <dbReference type="ChEBI" id="CHEBI:57705"/>
    </ligand>
</feature>
<dbReference type="AlphaFoldDB" id="A0A7T1F8Y5"/>